<protein>
    <submittedName>
        <fullName evidence="2">Uncharacterized protein</fullName>
    </submittedName>
</protein>
<feature type="region of interest" description="Disordered" evidence="1">
    <location>
        <begin position="43"/>
        <end position="94"/>
    </location>
</feature>
<keyword evidence="3" id="KW-1185">Reference proteome</keyword>
<reference evidence="2 3" key="1">
    <citation type="journal article" date="2019" name="Commun. Biol.">
        <title>The bagworm genome reveals a unique fibroin gene that provides high tensile strength.</title>
        <authorList>
            <person name="Kono N."/>
            <person name="Nakamura H."/>
            <person name="Ohtoshi R."/>
            <person name="Tomita M."/>
            <person name="Numata K."/>
            <person name="Arakawa K."/>
        </authorList>
    </citation>
    <scope>NUCLEOTIDE SEQUENCE [LARGE SCALE GENOMIC DNA]</scope>
</reference>
<evidence type="ECO:0000313" key="2">
    <source>
        <dbReference type="EMBL" id="GBP60963.1"/>
    </source>
</evidence>
<proteinExistence type="predicted"/>
<dbReference type="Proteomes" id="UP000299102">
    <property type="component" value="Unassembled WGS sequence"/>
</dbReference>
<gene>
    <name evidence="2" type="ORF">EVAR_51526_1</name>
</gene>
<accession>A0A4C1XCN8</accession>
<evidence type="ECO:0000256" key="1">
    <source>
        <dbReference type="SAM" id="MobiDB-lite"/>
    </source>
</evidence>
<feature type="compositionally biased region" description="Polar residues" evidence="1">
    <location>
        <begin position="54"/>
        <end position="77"/>
    </location>
</feature>
<sequence length="94" mass="10870">MLVSTVPRPSRMCKRAHWYGRPLCSTVANYDRRYAPTMLLTIGRPPEQRRNDTPSRPSALTDAASTELTNLYTQTRGRSLMQPDSTRRVREYLQ</sequence>
<dbReference type="EMBL" id="BGZK01000800">
    <property type="protein sequence ID" value="GBP60963.1"/>
    <property type="molecule type" value="Genomic_DNA"/>
</dbReference>
<evidence type="ECO:0000313" key="3">
    <source>
        <dbReference type="Proteomes" id="UP000299102"/>
    </source>
</evidence>
<feature type="compositionally biased region" description="Basic and acidic residues" evidence="1">
    <location>
        <begin position="85"/>
        <end position="94"/>
    </location>
</feature>
<organism evidence="2 3">
    <name type="scientific">Eumeta variegata</name>
    <name type="common">Bagworm moth</name>
    <name type="synonym">Eumeta japonica</name>
    <dbReference type="NCBI Taxonomy" id="151549"/>
    <lineage>
        <taxon>Eukaryota</taxon>
        <taxon>Metazoa</taxon>
        <taxon>Ecdysozoa</taxon>
        <taxon>Arthropoda</taxon>
        <taxon>Hexapoda</taxon>
        <taxon>Insecta</taxon>
        <taxon>Pterygota</taxon>
        <taxon>Neoptera</taxon>
        <taxon>Endopterygota</taxon>
        <taxon>Lepidoptera</taxon>
        <taxon>Glossata</taxon>
        <taxon>Ditrysia</taxon>
        <taxon>Tineoidea</taxon>
        <taxon>Psychidae</taxon>
        <taxon>Oiketicinae</taxon>
        <taxon>Eumeta</taxon>
    </lineage>
</organism>
<dbReference type="AlphaFoldDB" id="A0A4C1XCN8"/>
<name>A0A4C1XCN8_EUMVA</name>
<comment type="caution">
    <text evidence="2">The sequence shown here is derived from an EMBL/GenBank/DDBJ whole genome shotgun (WGS) entry which is preliminary data.</text>
</comment>